<evidence type="ECO:0000313" key="9">
    <source>
        <dbReference type="Ensembl" id="ENSAMXP00005002766.1"/>
    </source>
</evidence>
<keyword evidence="6" id="KW-0393">Immunoglobulin domain</keyword>
<dbReference type="InterPro" id="IPR003598">
    <property type="entry name" value="Ig_sub2"/>
</dbReference>
<dbReference type="Pfam" id="PF00047">
    <property type="entry name" value="ig"/>
    <property type="match status" value="1"/>
</dbReference>
<dbReference type="PROSITE" id="PS50835">
    <property type="entry name" value="IG_LIKE"/>
    <property type="match status" value="2"/>
</dbReference>
<dbReference type="InterPro" id="IPR013783">
    <property type="entry name" value="Ig-like_fold"/>
</dbReference>
<sequence length="477" mass="53578">MPRKLRDFRALVMDLKKQGHPPPLPPPHRLQNTEQEVPCSLLYPISAYSSGPLHPHCLLSFTMITITQQCVLGFYAWIFVSVNLDTACAVAIKDRCLVMLPEIPDFHSQGEAVVIRFPFLENAIIYRRLQVDNSTTFHISHSNHGDLRNQSNRVVQRERSLWLLPSLPSDSGTYTYVFRSSTFCFTGKISVIIYASGKEDMDMMSHPVSTQPDRDLTINCPHIGHFKKAESPQWYKGFHSEAFPLNSTRYNTQTNNLLTISNISVEDEGLYTCRLRVTVNNTQYNVSRTWKLQVSEPVPVIPVLLPQPTTTSSDTAFPSSSVLHPYISSPVNGSVIQSHLGSMLVIECRVFAGIQSPDSAKVGWLVSGQPPERSDLSGRVFQSRGRITAGHVQVQLVFLEVYEEDTKVDLRCVAEDESGRQEAVTHITLQDSTLVWLVTASVSGSFFLMVLSVFLHLLCAKSQKQRDYTLARQSSTY</sequence>
<dbReference type="InterPro" id="IPR004074">
    <property type="entry name" value="IL-1_rcpt_I/II-typ"/>
</dbReference>
<evidence type="ECO:0000313" key="10">
    <source>
        <dbReference type="Proteomes" id="UP000694621"/>
    </source>
</evidence>
<dbReference type="SMART" id="SM00408">
    <property type="entry name" value="IGc2"/>
    <property type="match status" value="1"/>
</dbReference>
<accession>A0A8B9GSS2</accession>
<dbReference type="FunFam" id="2.60.40.10:FF:000188">
    <property type="entry name" value="Interleukin-1 receptor accessory protein-like 1"/>
    <property type="match status" value="1"/>
</dbReference>
<keyword evidence="2" id="KW-0732">Signal</keyword>
<dbReference type="GO" id="GO:0004908">
    <property type="term" value="F:interleukin-1 receptor activity"/>
    <property type="evidence" value="ECO:0007669"/>
    <property type="project" value="InterPro"/>
</dbReference>
<dbReference type="PANTHER" id="PTHR11890">
    <property type="entry name" value="INTERLEUKIN-1 RECEPTOR FAMILY MEMBER"/>
    <property type="match status" value="1"/>
</dbReference>
<comment type="similarity">
    <text evidence="1">Belongs to the interleukin-1 receptor family.</text>
</comment>
<evidence type="ECO:0000256" key="3">
    <source>
        <dbReference type="ARBA" id="ARBA00022737"/>
    </source>
</evidence>
<dbReference type="InterPro" id="IPR013151">
    <property type="entry name" value="Immunoglobulin_dom"/>
</dbReference>
<dbReference type="AlphaFoldDB" id="A0A8B9GSS2"/>
<dbReference type="InterPro" id="IPR003599">
    <property type="entry name" value="Ig_sub"/>
</dbReference>
<evidence type="ECO:0000256" key="7">
    <source>
        <dbReference type="SAM" id="Phobius"/>
    </source>
</evidence>
<keyword evidence="4" id="KW-1015">Disulfide bond</keyword>
<dbReference type="InterPro" id="IPR015621">
    <property type="entry name" value="IL-1_rcpt_fam"/>
</dbReference>
<dbReference type="SUPFAM" id="SSF48726">
    <property type="entry name" value="Immunoglobulin"/>
    <property type="match status" value="2"/>
</dbReference>
<dbReference type="Gene3D" id="2.60.40.10">
    <property type="entry name" value="Immunoglobulins"/>
    <property type="match status" value="3"/>
</dbReference>
<keyword evidence="3" id="KW-0677">Repeat</keyword>
<dbReference type="Proteomes" id="UP000694621">
    <property type="component" value="Unplaced"/>
</dbReference>
<dbReference type="Ensembl" id="ENSAMXT00005003123.1">
    <property type="protein sequence ID" value="ENSAMXP00005002766.1"/>
    <property type="gene ID" value="ENSAMXG00005001672.1"/>
</dbReference>
<dbReference type="PRINTS" id="PR01536">
    <property type="entry name" value="INTRLKN1R12F"/>
</dbReference>
<feature type="domain" description="Ig-like" evidence="8">
    <location>
        <begin position="199"/>
        <end position="287"/>
    </location>
</feature>
<evidence type="ECO:0000256" key="1">
    <source>
        <dbReference type="ARBA" id="ARBA00009752"/>
    </source>
</evidence>
<dbReference type="PANTHER" id="PTHR11890:SF18">
    <property type="entry name" value="LYMPHOCYTE ACTIVATION GENE 3 PROTEIN"/>
    <property type="match status" value="1"/>
</dbReference>
<name>A0A8B9GSS2_ASTMX</name>
<dbReference type="InterPro" id="IPR007110">
    <property type="entry name" value="Ig-like_dom"/>
</dbReference>
<evidence type="ECO:0000256" key="6">
    <source>
        <dbReference type="ARBA" id="ARBA00023319"/>
    </source>
</evidence>
<evidence type="ECO:0000256" key="2">
    <source>
        <dbReference type="ARBA" id="ARBA00022729"/>
    </source>
</evidence>
<feature type="domain" description="Ig-like" evidence="8">
    <location>
        <begin position="325"/>
        <end position="428"/>
    </location>
</feature>
<evidence type="ECO:0000256" key="4">
    <source>
        <dbReference type="ARBA" id="ARBA00023157"/>
    </source>
</evidence>
<dbReference type="SMART" id="SM00409">
    <property type="entry name" value="IG"/>
    <property type="match status" value="2"/>
</dbReference>
<keyword evidence="5" id="KW-0325">Glycoprotein</keyword>
<feature type="transmembrane region" description="Helical" evidence="7">
    <location>
        <begin position="434"/>
        <end position="458"/>
    </location>
</feature>
<organism evidence="9 10">
    <name type="scientific">Astyanax mexicanus</name>
    <name type="common">Blind cave fish</name>
    <name type="synonym">Astyanax fasciatus mexicanus</name>
    <dbReference type="NCBI Taxonomy" id="7994"/>
    <lineage>
        <taxon>Eukaryota</taxon>
        <taxon>Metazoa</taxon>
        <taxon>Chordata</taxon>
        <taxon>Craniata</taxon>
        <taxon>Vertebrata</taxon>
        <taxon>Euteleostomi</taxon>
        <taxon>Actinopterygii</taxon>
        <taxon>Neopterygii</taxon>
        <taxon>Teleostei</taxon>
        <taxon>Ostariophysi</taxon>
        <taxon>Characiformes</taxon>
        <taxon>Characoidei</taxon>
        <taxon>Acestrorhamphidae</taxon>
        <taxon>Acestrorhamphinae</taxon>
        <taxon>Astyanax</taxon>
    </lineage>
</organism>
<reference evidence="9" key="1">
    <citation type="submission" date="2025-08" db="UniProtKB">
        <authorList>
            <consortium name="Ensembl"/>
        </authorList>
    </citation>
    <scope>IDENTIFICATION</scope>
</reference>
<evidence type="ECO:0000256" key="5">
    <source>
        <dbReference type="ARBA" id="ARBA00023180"/>
    </source>
</evidence>
<keyword evidence="7" id="KW-1133">Transmembrane helix</keyword>
<evidence type="ECO:0000259" key="8">
    <source>
        <dbReference type="PROSITE" id="PS50835"/>
    </source>
</evidence>
<dbReference type="InterPro" id="IPR036179">
    <property type="entry name" value="Ig-like_dom_sf"/>
</dbReference>
<protein>
    <recommendedName>
        <fullName evidence="8">Ig-like domain-containing protein</fullName>
    </recommendedName>
</protein>
<proteinExistence type="inferred from homology"/>
<keyword evidence="7" id="KW-0472">Membrane</keyword>
<keyword evidence="7" id="KW-0812">Transmembrane</keyword>